<sequence>MHSLFEIDNDPLITYENKLYIEWGKASVKWSQKGTNEKIITQLVNTSQFVFPGYENCTGIIKLFKKRQSCYCYSTIGPDCGTTLKKVIGIQRRRLSRNVLKLTGV</sequence>
<accession>A0A3Q9RN18</accession>
<dbReference type="KEGG" id="pasa:BAOM_2355"/>
<proteinExistence type="predicted"/>
<evidence type="ECO:0000313" key="2">
    <source>
        <dbReference type="Proteomes" id="UP000283095"/>
    </source>
</evidence>
<dbReference type="EMBL" id="CP026095">
    <property type="protein sequence ID" value="AZV42964.1"/>
    <property type="molecule type" value="Genomic_DNA"/>
</dbReference>
<dbReference type="AlphaFoldDB" id="A0A3Q9RN18"/>
<reference evidence="1 2" key="1">
    <citation type="submission" date="2018-01" db="EMBL/GenBank/DDBJ databases">
        <title>Bacillus asahii Genome sequencing and assembly.</title>
        <authorList>
            <person name="Jiang H."/>
            <person name="Feng Y."/>
            <person name="Zhao F."/>
            <person name="Lin X."/>
        </authorList>
    </citation>
    <scope>NUCLEOTIDE SEQUENCE [LARGE SCALE GENOMIC DNA]</scope>
    <source>
        <strain evidence="1 2">OM18</strain>
    </source>
</reference>
<evidence type="ECO:0000313" key="1">
    <source>
        <dbReference type="EMBL" id="AZV42964.1"/>
    </source>
</evidence>
<dbReference type="Proteomes" id="UP000283095">
    <property type="component" value="Chromosome"/>
</dbReference>
<organism evidence="1 2">
    <name type="scientific">Peribacillus asahii</name>
    <dbReference type="NCBI Taxonomy" id="228899"/>
    <lineage>
        <taxon>Bacteria</taxon>
        <taxon>Bacillati</taxon>
        <taxon>Bacillota</taxon>
        <taxon>Bacilli</taxon>
        <taxon>Bacillales</taxon>
        <taxon>Bacillaceae</taxon>
        <taxon>Peribacillus</taxon>
    </lineage>
</organism>
<protein>
    <submittedName>
        <fullName evidence="1">Uncharacterized protein</fullName>
    </submittedName>
</protein>
<gene>
    <name evidence="1" type="ORF">BAOM_2355</name>
</gene>
<name>A0A3Q9RN18_9BACI</name>